<keyword evidence="6 9" id="KW-0378">Hydrolase</keyword>
<dbReference type="SUPFAM" id="SSF101821">
    <property type="entry name" value="Aminopeptidase/glucanase lid domain"/>
    <property type="match status" value="1"/>
</dbReference>
<dbReference type="RefSeq" id="XP_024664316.1">
    <property type="nucleotide sequence ID" value="XM_024808548.1"/>
</dbReference>
<dbReference type="InterPro" id="IPR023358">
    <property type="entry name" value="Peptidase_M18_dom2"/>
</dbReference>
<sequence length="399" mass="42974">MDFCRFMDEHPTVYHFVEGLRHKLDAAGFNEITERDLARIRRGGRYYLTRNGTSLVAFVVGLDFIPGPDGANVVATHVDANRLTLKPSSIASSVMGYLQFATAPYADGANASWMDRDLGLGGRVVVKQNGAIASKLVRLPGVIGSLPTLAPHFGAMPANLEQKPVVASSGTEPEATDEEKHAPLYGKHSLRLLRAVAKEAGCKVNQILEWDMEFFSAEHAKIGGLDKDLIYCSRMDDKLCSYAAIDALLAAPEAAHVLQIAALYDNEEIGSETRQGAKGNLLDVALTAVFDSLNATIDERRQTIANSYLVSADVTHAGNPNYADAYLEHHVPLLNTGVAVKRLGRFAGSGVDAGVAQLIAARCHQKLQYFAPRNDTRTGGTIGPMLAAYTGIPTVDMSH</sequence>
<reference evidence="10 11" key="1">
    <citation type="submission" date="2017-04" db="EMBL/GenBank/DDBJ databases">
        <title>Genome sequencing of [Candida] sorbophila.</title>
        <authorList>
            <person name="Ahn J.O."/>
        </authorList>
    </citation>
    <scope>NUCLEOTIDE SEQUENCE [LARGE SCALE GENOMIC DNA]</scope>
    <source>
        <strain evidence="10 11">DS02</strain>
    </source>
</reference>
<evidence type="ECO:0000256" key="7">
    <source>
        <dbReference type="ARBA" id="ARBA00022833"/>
    </source>
</evidence>
<dbReference type="OrthoDB" id="9880441at2759"/>
<dbReference type="Gene3D" id="2.30.250.10">
    <property type="entry name" value="Aminopeptidase i, Domain 2"/>
    <property type="match status" value="1"/>
</dbReference>
<evidence type="ECO:0000313" key="11">
    <source>
        <dbReference type="Proteomes" id="UP000238350"/>
    </source>
</evidence>
<accession>A0A2T0FHA3</accession>
<evidence type="ECO:0000256" key="8">
    <source>
        <dbReference type="ARBA" id="ARBA00023049"/>
    </source>
</evidence>
<proteinExistence type="inferred from homology"/>
<comment type="caution">
    <text evidence="10">The sequence shown here is derived from an EMBL/GenBank/DDBJ whole genome shotgun (WGS) entry which is preliminary data.</text>
</comment>
<dbReference type="PANTHER" id="PTHR28570:SF4">
    <property type="entry name" value="VACUOLAR AMINOPEPTIDASE 1"/>
    <property type="match status" value="1"/>
</dbReference>
<dbReference type="STRING" id="45607.A0A2T0FHA3"/>
<keyword evidence="8 9" id="KW-0482">Metalloprotease</keyword>
<gene>
    <name evidence="10" type="ORF">B9G98_01991</name>
</gene>
<dbReference type="Pfam" id="PF02127">
    <property type="entry name" value="Peptidase_M18"/>
    <property type="match status" value="1"/>
</dbReference>
<comment type="cofactor">
    <cofactor evidence="1">
        <name>Zn(2+)</name>
        <dbReference type="ChEBI" id="CHEBI:29105"/>
    </cofactor>
</comment>
<evidence type="ECO:0000256" key="4">
    <source>
        <dbReference type="ARBA" id="ARBA00022670"/>
    </source>
</evidence>
<keyword evidence="4 9" id="KW-0645">Protease</keyword>
<comment type="similarity">
    <text evidence="2 9">Belongs to the peptidase M18 family.</text>
</comment>
<dbReference type="GO" id="GO:0006508">
    <property type="term" value="P:proteolysis"/>
    <property type="evidence" value="ECO:0007669"/>
    <property type="project" value="UniProtKB-KW"/>
</dbReference>
<evidence type="ECO:0000256" key="1">
    <source>
        <dbReference type="ARBA" id="ARBA00001947"/>
    </source>
</evidence>
<evidence type="ECO:0000256" key="2">
    <source>
        <dbReference type="ARBA" id="ARBA00008290"/>
    </source>
</evidence>
<evidence type="ECO:0000256" key="9">
    <source>
        <dbReference type="RuleBase" id="RU004386"/>
    </source>
</evidence>
<keyword evidence="3 9" id="KW-0031">Aminopeptidase</keyword>
<dbReference type="InterPro" id="IPR001948">
    <property type="entry name" value="Peptidase_M18"/>
</dbReference>
<name>A0A2T0FHA3_9ASCO</name>
<evidence type="ECO:0000256" key="3">
    <source>
        <dbReference type="ARBA" id="ARBA00022438"/>
    </source>
</evidence>
<dbReference type="GO" id="GO:0070006">
    <property type="term" value="F:metalloaminopeptidase activity"/>
    <property type="evidence" value="ECO:0007669"/>
    <property type="project" value="TreeGrafter"/>
</dbReference>
<dbReference type="EMBL" id="NDIQ01000021">
    <property type="protein sequence ID" value="PRT54371.1"/>
    <property type="molecule type" value="Genomic_DNA"/>
</dbReference>
<dbReference type="AlphaFoldDB" id="A0A2T0FHA3"/>
<keyword evidence="5 9" id="KW-0479">Metal-binding</keyword>
<evidence type="ECO:0000256" key="6">
    <source>
        <dbReference type="ARBA" id="ARBA00022801"/>
    </source>
</evidence>
<dbReference type="PANTHER" id="PTHR28570">
    <property type="entry name" value="ASPARTYL AMINOPEPTIDASE"/>
    <property type="match status" value="1"/>
</dbReference>
<evidence type="ECO:0000313" key="10">
    <source>
        <dbReference type="EMBL" id="PRT54371.1"/>
    </source>
</evidence>
<dbReference type="Gene3D" id="3.40.630.10">
    <property type="entry name" value="Zn peptidases"/>
    <property type="match status" value="1"/>
</dbReference>
<dbReference type="SUPFAM" id="SSF53187">
    <property type="entry name" value="Zn-dependent exopeptidases"/>
    <property type="match status" value="1"/>
</dbReference>
<keyword evidence="7 9" id="KW-0862">Zinc</keyword>
<organism evidence="10 11">
    <name type="scientific">Wickerhamiella sorbophila</name>
    <dbReference type="NCBI Taxonomy" id="45607"/>
    <lineage>
        <taxon>Eukaryota</taxon>
        <taxon>Fungi</taxon>
        <taxon>Dikarya</taxon>
        <taxon>Ascomycota</taxon>
        <taxon>Saccharomycotina</taxon>
        <taxon>Dipodascomycetes</taxon>
        <taxon>Dipodascales</taxon>
        <taxon>Trichomonascaceae</taxon>
        <taxon>Wickerhamiella</taxon>
    </lineage>
</organism>
<dbReference type="PRINTS" id="PR00932">
    <property type="entry name" value="AMINO1PTASE"/>
</dbReference>
<keyword evidence="11" id="KW-1185">Reference proteome</keyword>
<dbReference type="GeneID" id="36515739"/>
<dbReference type="GO" id="GO:0000324">
    <property type="term" value="C:fungal-type vacuole"/>
    <property type="evidence" value="ECO:0007669"/>
    <property type="project" value="TreeGrafter"/>
</dbReference>
<evidence type="ECO:0000256" key="5">
    <source>
        <dbReference type="ARBA" id="ARBA00022723"/>
    </source>
</evidence>
<protein>
    <submittedName>
        <fullName evidence="10">Vacuolar aminopeptidase 1</fullName>
    </submittedName>
</protein>
<dbReference type="GO" id="GO:0008270">
    <property type="term" value="F:zinc ion binding"/>
    <property type="evidence" value="ECO:0007669"/>
    <property type="project" value="InterPro"/>
</dbReference>
<dbReference type="Proteomes" id="UP000238350">
    <property type="component" value="Unassembled WGS sequence"/>
</dbReference>